<dbReference type="Gene3D" id="2.130.10.10">
    <property type="entry name" value="YVTN repeat-like/Quinoprotein amine dehydrogenase"/>
    <property type="match status" value="2"/>
</dbReference>
<dbReference type="OrthoDB" id="25131at2759"/>
<dbReference type="InterPro" id="IPR039328">
    <property type="entry name" value="WDR89"/>
</dbReference>
<dbReference type="SUPFAM" id="SSF50978">
    <property type="entry name" value="WD40 repeat-like"/>
    <property type="match status" value="1"/>
</dbReference>
<dbReference type="InterPro" id="IPR036322">
    <property type="entry name" value="WD40_repeat_dom_sf"/>
</dbReference>
<keyword evidence="3" id="KW-0677">Repeat</keyword>
<evidence type="ECO:0000256" key="2">
    <source>
        <dbReference type="ARBA" id="ARBA00022574"/>
    </source>
</evidence>
<feature type="repeat" description="WD" evidence="4">
    <location>
        <begin position="61"/>
        <end position="103"/>
    </location>
</feature>
<protein>
    <recommendedName>
        <fullName evidence="1">WD repeat-containing protein 89</fullName>
    </recommendedName>
</protein>
<evidence type="ECO:0000256" key="4">
    <source>
        <dbReference type="PROSITE-ProRule" id="PRU00221"/>
    </source>
</evidence>
<sequence>MTLSKMKLAHSCAISLSSEPAYVLNFAFQEHNAGGRVAVAVSCTHEIKLYNLETFCTEGVLSGHTSTISCVAFDIKKPKIVWSASLDGTLRSWDISNAEKKSSIISNLSIGYSALGISCDGALLVAGTEKDEESEEVMVEVWDIRNSEERSPKKLAVFKDIHSDDITKILFHPSNPKVVGIGSTDGLVNILDLTTYDEDDSLTQTLNTELSVCTFGFFGTASEFMFVLTDMETLQIWNYMEAKLMVSCDDLLKKAKSINYIIDCFYHELSQRLFLVGGTKSGDIEIFHVNVDVIEPFQVLQGGHSSIIRCFVYAKQYFLTGAEDGMMCAWMPMNDSPSPKITLKDLKIKKKKKKKPYNV</sequence>
<dbReference type="PROSITE" id="PS00678">
    <property type="entry name" value="WD_REPEATS_1"/>
    <property type="match status" value="1"/>
</dbReference>
<dbReference type="PROSITE" id="PS50294">
    <property type="entry name" value="WD_REPEATS_REGION"/>
    <property type="match status" value="1"/>
</dbReference>
<evidence type="ECO:0000313" key="5">
    <source>
        <dbReference type="EMBL" id="CDG68099.1"/>
    </source>
</evidence>
<dbReference type="InterPro" id="IPR001680">
    <property type="entry name" value="WD40_rpt"/>
</dbReference>
<dbReference type="PANTHER" id="PTHR22889:SF0">
    <property type="entry name" value="WD REPEAT-CONTAINING PROTEIN 89"/>
    <property type="match status" value="1"/>
</dbReference>
<dbReference type="OMA" id="NDGPVAF"/>
<keyword evidence="2 4" id="KW-0853">WD repeat</keyword>
<dbReference type="PROSITE" id="PS50082">
    <property type="entry name" value="WD_REPEATS_2"/>
    <property type="match status" value="1"/>
</dbReference>
<organism evidence="5">
    <name type="scientific">Hydra vulgaris</name>
    <name type="common">Hydra</name>
    <name type="synonym">Hydra attenuata</name>
    <dbReference type="NCBI Taxonomy" id="6087"/>
    <lineage>
        <taxon>Eukaryota</taxon>
        <taxon>Metazoa</taxon>
        <taxon>Cnidaria</taxon>
        <taxon>Hydrozoa</taxon>
        <taxon>Hydroidolina</taxon>
        <taxon>Anthoathecata</taxon>
        <taxon>Aplanulata</taxon>
        <taxon>Hydridae</taxon>
        <taxon>Hydra</taxon>
    </lineage>
</organism>
<gene>
    <name evidence="5" type="primary">WDR89</name>
</gene>
<reference evidence="5" key="1">
    <citation type="journal article" date="2013" name="Genome Biol. Evol.">
        <title>Punctuated emergences of genetic and phenotypic innovations in eumetazoan, bilaterian, euteleostome, and hominidae ancestors.</title>
        <authorList>
            <person name="Wenger Y."/>
            <person name="Galliot B."/>
        </authorList>
    </citation>
    <scope>NUCLEOTIDE SEQUENCE</scope>
    <source>
        <tissue evidence="5">Whole animals</tissue>
    </source>
</reference>
<dbReference type="EMBL" id="HAAD01001867">
    <property type="protein sequence ID" value="CDG68099.1"/>
    <property type="molecule type" value="mRNA"/>
</dbReference>
<accession>T2M7M8</accession>
<dbReference type="AlphaFoldDB" id="T2M7M8"/>
<proteinExistence type="evidence at transcript level"/>
<dbReference type="SMART" id="SM00320">
    <property type="entry name" value="WD40"/>
    <property type="match status" value="4"/>
</dbReference>
<evidence type="ECO:0000256" key="1">
    <source>
        <dbReference type="ARBA" id="ARBA00021125"/>
    </source>
</evidence>
<dbReference type="PANTHER" id="PTHR22889">
    <property type="entry name" value="WD REPEAT-CONTAINING PROTEIN 89"/>
    <property type="match status" value="1"/>
</dbReference>
<dbReference type="InterPro" id="IPR015943">
    <property type="entry name" value="WD40/YVTN_repeat-like_dom_sf"/>
</dbReference>
<name>T2M7M8_HYDVU</name>
<evidence type="ECO:0000256" key="3">
    <source>
        <dbReference type="ARBA" id="ARBA00022737"/>
    </source>
</evidence>
<dbReference type="InterPro" id="IPR019775">
    <property type="entry name" value="WD40_repeat_CS"/>
</dbReference>
<dbReference type="Pfam" id="PF00400">
    <property type="entry name" value="WD40"/>
    <property type="match status" value="1"/>
</dbReference>